<dbReference type="EMBL" id="LAZR01009811">
    <property type="protein sequence ID" value="KKM70482.1"/>
    <property type="molecule type" value="Genomic_DNA"/>
</dbReference>
<evidence type="ECO:0000313" key="1">
    <source>
        <dbReference type="EMBL" id="KKM70482.1"/>
    </source>
</evidence>
<dbReference type="AlphaFoldDB" id="A0A0F9MMU3"/>
<sequence>MSRSWSLVGLTEDARDFLKAQAHAEDFELRNVSTDEVVSRYSRASGEPSGRIVEPWYDGIYELLRYPLLDGTYCYEFVQAEPWSSGPNTFLALAHDIDGTDPIPETLWDQDIIEQY</sequence>
<gene>
    <name evidence="1" type="ORF">LCGC14_1440320</name>
</gene>
<name>A0A0F9MMU3_9ZZZZ</name>
<accession>A0A0F9MMU3</accession>
<proteinExistence type="predicted"/>
<comment type="caution">
    <text evidence="1">The sequence shown here is derived from an EMBL/GenBank/DDBJ whole genome shotgun (WGS) entry which is preliminary data.</text>
</comment>
<reference evidence="1" key="1">
    <citation type="journal article" date="2015" name="Nature">
        <title>Complex archaea that bridge the gap between prokaryotes and eukaryotes.</title>
        <authorList>
            <person name="Spang A."/>
            <person name="Saw J.H."/>
            <person name="Jorgensen S.L."/>
            <person name="Zaremba-Niedzwiedzka K."/>
            <person name="Martijn J."/>
            <person name="Lind A.E."/>
            <person name="van Eijk R."/>
            <person name="Schleper C."/>
            <person name="Guy L."/>
            <person name="Ettema T.J."/>
        </authorList>
    </citation>
    <scope>NUCLEOTIDE SEQUENCE</scope>
</reference>
<organism evidence="1">
    <name type="scientific">marine sediment metagenome</name>
    <dbReference type="NCBI Taxonomy" id="412755"/>
    <lineage>
        <taxon>unclassified sequences</taxon>
        <taxon>metagenomes</taxon>
        <taxon>ecological metagenomes</taxon>
    </lineage>
</organism>
<protein>
    <submittedName>
        <fullName evidence="1">Uncharacterized protein</fullName>
    </submittedName>
</protein>